<keyword evidence="8" id="KW-1185">Reference proteome</keyword>
<accession>A0ABW3H2Z6</accession>
<dbReference type="EC" id="2.3.1.184" evidence="6"/>
<evidence type="ECO:0000313" key="7">
    <source>
        <dbReference type="EMBL" id="MFD0945070.1"/>
    </source>
</evidence>
<evidence type="ECO:0000256" key="1">
    <source>
        <dbReference type="ARBA" id="ARBA00022654"/>
    </source>
</evidence>
<gene>
    <name evidence="7" type="ORF">ACFQ1E_01830</name>
</gene>
<reference evidence="8" key="1">
    <citation type="journal article" date="2019" name="Int. J. Syst. Evol. Microbiol.">
        <title>The Global Catalogue of Microorganisms (GCM) 10K type strain sequencing project: providing services to taxonomists for standard genome sequencing and annotation.</title>
        <authorList>
            <consortium name="The Broad Institute Genomics Platform"/>
            <consortium name="The Broad Institute Genome Sequencing Center for Infectious Disease"/>
            <person name="Wu L."/>
            <person name="Ma J."/>
        </authorList>
    </citation>
    <scope>NUCLEOTIDE SEQUENCE [LARGE SCALE GENOMIC DNA]</scope>
    <source>
        <strain evidence="8">CCUG 62982</strain>
    </source>
</reference>
<proteinExistence type="inferred from homology"/>
<evidence type="ECO:0000256" key="5">
    <source>
        <dbReference type="PROSITE-ProRule" id="PRU00533"/>
    </source>
</evidence>
<keyword evidence="3 6" id="KW-0949">S-adenosyl-L-methionine</keyword>
<evidence type="ECO:0000256" key="2">
    <source>
        <dbReference type="ARBA" id="ARBA00022679"/>
    </source>
</evidence>
<dbReference type="Pfam" id="PF00765">
    <property type="entry name" value="Autoind_synth"/>
    <property type="match status" value="1"/>
</dbReference>
<evidence type="ECO:0000256" key="4">
    <source>
        <dbReference type="ARBA" id="ARBA00022929"/>
    </source>
</evidence>
<keyword evidence="4 5" id="KW-0071">Autoinducer synthesis</keyword>
<dbReference type="PANTHER" id="PTHR39322:SF1">
    <property type="entry name" value="ISOVALERYL-HOMOSERINE LACTONE SYNTHASE"/>
    <property type="match status" value="1"/>
</dbReference>
<keyword evidence="2 6" id="KW-0808">Transferase</keyword>
<organism evidence="7 8">
    <name type="scientific">Sphingomonas canadensis</name>
    <dbReference type="NCBI Taxonomy" id="1219257"/>
    <lineage>
        <taxon>Bacteria</taxon>
        <taxon>Pseudomonadati</taxon>
        <taxon>Pseudomonadota</taxon>
        <taxon>Alphaproteobacteria</taxon>
        <taxon>Sphingomonadales</taxon>
        <taxon>Sphingomonadaceae</taxon>
        <taxon>Sphingomonas</taxon>
    </lineage>
</organism>
<dbReference type="EMBL" id="JBHTJG010000001">
    <property type="protein sequence ID" value="MFD0945070.1"/>
    <property type="molecule type" value="Genomic_DNA"/>
</dbReference>
<sequence>MLIVDDTNRMHERVALRGMFEARKQVFIDLLGWDLPVLAGRYEVDQFDNARATYLILTDPERRHLASARLLPTDEPGILTSLFGDLCDEPPPNGPDVLEITRFCLSRDMQAGERRIVRNMLVTAIAQFGLANGVRCYTGVAELPWLQQILGFGWTCFPLGLPREHDGKMLGALRIEIEPDTLDKLAAAGVFCEPRAVAASHAA</sequence>
<dbReference type="PRINTS" id="PR01549">
    <property type="entry name" value="AUTOINDCRSYN"/>
</dbReference>
<dbReference type="InterPro" id="IPR001690">
    <property type="entry name" value="Autoind_synthase"/>
</dbReference>
<comment type="similarity">
    <text evidence="5 6">Belongs to the autoinducer synthase family.</text>
</comment>
<comment type="catalytic activity">
    <reaction evidence="6">
        <text>a fatty acyl-[ACP] + S-adenosyl-L-methionine = an N-acyl-L-homoserine lactone + S-methyl-5'-thioadenosine + holo-[ACP] + H(+)</text>
        <dbReference type="Rhea" id="RHEA:10096"/>
        <dbReference type="Rhea" id="RHEA-COMP:9685"/>
        <dbReference type="Rhea" id="RHEA-COMP:14125"/>
        <dbReference type="ChEBI" id="CHEBI:15378"/>
        <dbReference type="ChEBI" id="CHEBI:17509"/>
        <dbReference type="ChEBI" id="CHEBI:55474"/>
        <dbReference type="ChEBI" id="CHEBI:59789"/>
        <dbReference type="ChEBI" id="CHEBI:64479"/>
        <dbReference type="ChEBI" id="CHEBI:138651"/>
        <dbReference type="EC" id="2.3.1.184"/>
    </reaction>
</comment>
<dbReference type="PANTHER" id="PTHR39322">
    <property type="entry name" value="ACYL-HOMOSERINE-LACTONE SYNTHASE"/>
    <property type="match status" value="1"/>
</dbReference>
<comment type="caution">
    <text evidence="7">The sequence shown here is derived from an EMBL/GenBank/DDBJ whole genome shotgun (WGS) entry which is preliminary data.</text>
</comment>
<evidence type="ECO:0000313" key="8">
    <source>
        <dbReference type="Proteomes" id="UP001596977"/>
    </source>
</evidence>
<evidence type="ECO:0000256" key="3">
    <source>
        <dbReference type="ARBA" id="ARBA00022691"/>
    </source>
</evidence>
<protein>
    <recommendedName>
        <fullName evidence="6">Acyl-homoserine-lactone synthase</fullName>
        <ecNumber evidence="6">2.3.1.184</ecNumber>
    </recommendedName>
    <alternativeName>
        <fullName evidence="6">Autoinducer synthesis protein</fullName>
    </alternativeName>
</protein>
<keyword evidence="1 5" id="KW-0673">Quorum sensing</keyword>
<dbReference type="Proteomes" id="UP001596977">
    <property type="component" value="Unassembled WGS sequence"/>
</dbReference>
<dbReference type="InterPro" id="IPR016181">
    <property type="entry name" value="Acyl_CoA_acyltransferase"/>
</dbReference>
<name>A0ABW3H2Z6_9SPHN</name>
<evidence type="ECO:0000256" key="6">
    <source>
        <dbReference type="RuleBase" id="RU361135"/>
    </source>
</evidence>
<dbReference type="PROSITE" id="PS51187">
    <property type="entry name" value="AUTOINDUCER_SYNTH_2"/>
    <property type="match status" value="1"/>
</dbReference>
<dbReference type="RefSeq" id="WP_264942663.1">
    <property type="nucleotide sequence ID" value="NZ_JAPDRA010000001.1"/>
</dbReference>
<dbReference type="Gene3D" id="3.40.630.30">
    <property type="match status" value="1"/>
</dbReference>
<dbReference type="SUPFAM" id="SSF55729">
    <property type="entry name" value="Acyl-CoA N-acyltransferases (Nat)"/>
    <property type="match status" value="1"/>
</dbReference>